<dbReference type="AlphaFoldDB" id="G0LKB8"/>
<dbReference type="GO" id="GO:0042254">
    <property type="term" value="P:ribosome biogenesis"/>
    <property type="evidence" value="ECO:0007669"/>
    <property type="project" value="InterPro"/>
</dbReference>
<dbReference type="SUPFAM" id="SSF50447">
    <property type="entry name" value="Translation proteins"/>
    <property type="match status" value="1"/>
</dbReference>
<organism evidence="1 2">
    <name type="scientific">Haloquadratum walsbyi (strain DSM 16854 / JCM 12705 / C23)</name>
    <dbReference type="NCBI Taxonomy" id="768065"/>
    <lineage>
        <taxon>Archaea</taxon>
        <taxon>Methanobacteriati</taxon>
        <taxon>Methanobacteriota</taxon>
        <taxon>Stenosarchaea group</taxon>
        <taxon>Halobacteria</taxon>
        <taxon>Halobacteriales</taxon>
        <taxon>Haloferacaceae</taxon>
        <taxon>Haloquadratum</taxon>
    </lineage>
</organism>
<accession>G0LKB8</accession>
<dbReference type="EMBL" id="FR746099">
    <property type="protein sequence ID" value="CCC39544.1"/>
    <property type="molecule type" value="Genomic_DNA"/>
</dbReference>
<reference evidence="1 2" key="1">
    <citation type="journal article" date="2011" name="PLoS ONE">
        <title>Haloquadratum walsbyi: limited diversity in a global pond.</title>
        <authorList>
            <person name="Dyall-Smith M."/>
            <person name="Pfeiffer F."/>
            <person name="Klee K."/>
            <person name="Palm P."/>
            <person name="Gross K."/>
            <person name="Schuster S.C."/>
            <person name="Rampp M."/>
            <person name="Oesterhelt D."/>
        </authorList>
    </citation>
    <scope>NUCLEOTIDE SEQUENCE [LARGE SCALE GENOMIC DNA]</scope>
    <source>
        <strain evidence="2">DSM 16854 / JCM 12705 / C23</strain>
    </source>
</reference>
<gene>
    <name evidence="1" type="primary">gar1</name>
    <name evidence="1" type="ordered locus">Hqrw_1603</name>
</gene>
<dbReference type="Pfam" id="PF04410">
    <property type="entry name" value="Gar1"/>
    <property type="match status" value="1"/>
</dbReference>
<dbReference type="GO" id="GO:0001522">
    <property type="term" value="P:pseudouridine synthesis"/>
    <property type="evidence" value="ECO:0007669"/>
    <property type="project" value="InterPro"/>
</dbReference>
<dbReference type="OrthoDB" id="60264at2157"/>
<protein>
    <submittedName>
        <fullName evidence="1">tRNA/rRNA pseudouridine synthase complex protein Gar1</fullName>
    </submittedName>
</protein>
<dbReference type="NCBIfam" id="NF009628">
    <property type="entry name" value="PRK13149.1-2"/>
    <property type="match status" value="1"/>
</dbReference>
<dbReference type="RefSeq" id="WP_014555383.1">
    <property type="nucleotide sequence ID" value="NC_017459.1"/>
</dbReference>
<dbReference type="HOGENOM" id="CLU_165884_3_1_2"/>
<sequence>MQRLGIVTQHVQHVLIARCDSNMKSPPSIGAHAIDESLSTVGRVVDVFGPTSQPYIAITPVETCSPAAILGEKIYAK</sequence>
<proteinExistence type="predicted"/>
<dbReference type="InterPro" id="IPR038664">
    <property type="entry name" value="Gar1/Naf1_Cbf5-bd_sf"/>
</dbReference>
<evidence type="ECO:0000313" key="2">
    <source>
        <dbReference type="Proteomes" id="UP000007954"/>
    </source>
</evidence>
<dbReference type="InterPro" id="IPR007504">
    <property type="entry name" value="H/ACA_rnp_Gar1/Naf1"/>
</dbReference>
<name>G0LKB8_HALWC</name>
<dbReference type="Proteomes" id="UP000007954">
    <property type="component" value="Chromosome"/>
</dbReference>
<dbReference type="KEGG" id="hwc:Hqrw_1603"/>
<dbReference type="InterPro" id="IPR009000">
    <property type="entry name" value="Transl_B-barrel_sf"/>
</dbReference>
<dbReference type="GeneID" id="12446280"/>
<evidence type="ECO:0000313" key="1">
    <source>
        <dbReference type="EMBL" id="CCC39544.1"/>
    </source>
</evidence>
<dbReference type="Gene3D" id="2.40.10.230">
    <property type="entry name" value="Probable tRNA pseudouridine synthase domain"/>
    <property type="match status" value="1"/>
</dbReference>